<evidence type="ECO:0000256" key="2">
    <source>
        <dbReference type="ARBA" id="ARBA00022723"/>
    </source>
</evidence>
<feature type="domain" description="Fe2OG dioxygenase" evidence="8">
    <location>
        <begin position="181"/>
        <end position="282"/>
    </location>
</feature>
<dbReference type="FunFam" id="2.60.120.330:FF:000017">
    <property type="entry name" value="2-oxoglutarate-dependent dioxygenase DAO"/>
    <property type="match status" value="1"/>
</dbReference>
<sequence length="337" mass="37206">MDNKEPSEAMATTSSNGSAVHQLMEVPKVNLHSRLEPGTPGWDDARALVTASMVELGCITVAHDALSPELRESLFGRAMPELFALPLEAKQKNVFMFGPLSGYVRKFPGTALESIQVAEATDPRGVSDFTQLFWPHGNSEVSDIVLSFAKSMLKLEHTVQRMTLEGLGVHDESIGSFLQILTHCVRLSHYDPPITETSVSLLAHRDTTMMNGVVQHEVEGLEVQTKDGSWLTVPPEPDTVTFVAGDLFTIITNGRVPACIHRVRTPSNRERLSAMLGCWTKGGTVVSALDELVDVDHPLMYHPCRHEEYSMFRYTEGNKFSDPLKAFCGVKKNESVE</sequence>
<evidence type="ECO:0000256" key="1">
    <source>
        <dbReference type="ARBA" id="ARBA00008056"/>
    </source>
</evidence>
<comment type="caution">
    <text evidence="9">The sequence shown here is derived from an EMBL/GenBank/DDBJ whole genome shotgun (WGS) entry which is preliminary data.</text>
</comment>
<proteinExistence type="inferred from homology"/>
<keyword evidence="7" id="KW-0560">Oxidoreductase</keyword>
<dbReference type="EMBL" id="JACEFO010002316">
    <property type="protein sequence ID" value="KAF8666111.1"/>
    <property type="molecule type" value="Genomic_DNA"/>
</dbReference>
<keyword evidence="3" id="KW-0223">Dioxygenase</keyword>
<dbReference type="PROSITE" id="PS51471">
    <property type="entry name" value="FE2OG_OXY"/>
    <property type="match status" value="1"/>
</dbReference>
<evidence type="ECO:0000256" key="6">
    <source>
        <dbReference type="ARBA" id="ARBA00076740"/>
    </source>
</evidence>
<comment type="similarity">
    <text evidence="1 7">Belongs to the iron/ascorbate-dependent oxidoreductase family.</text>
</comment>
<gene>
    <name evidence="9" type="ORF">HU200_053825</name>
</gene>
<name>A0A835AWD9_9POAL</name>
<evidence type="ECO:0000256" key="5">
    <source>
        <dbReference type="ARBA" id="ARBA00074102"/>
    </source>
</evidence>
<keyword evidence="10" id="KW-1185">Reference proteome</keyword>
<dbReference type="InterPro" id="IPR050231">
    <property type="entry name" value="Iron_ascorbate_oxido_reductase"/>
</dbReference>
<evidence type="ECO:0000256" key="4">
    <source>
        <dbReference type="ARBA" id="ARBA00054658"/>
    </source>
</evidence>
<comment type="function">
    <text evidence="4">2-oxoglutarate-dependent dioxygenase essential for auxin catabolism and maintenance of auxin homeostasis in reproductive organs. Catalyzes the irreversible oxidation of indole-3-acetic acid (IAA) to the biologically inactive 2-oxoindole-3-acetic acid (OxIAA).</text>
</comment>
<dbReference type="Pfam" id="PF03171">
    <property type="entry name" value="2OG-FeII_Oxy"/>
    <property type="match status" value="1"/>
</dbReference>
<dbReference type="Gene3D" id="2.60.120.330">
    <property type="entry name" value="B-lactam Antibiotic, Isopenicillin N Synthase, Chain"/>
    <property type="match status" value="1"/>
</dbReference>
<dbReference type="GO" id="GO:0046872">
    <property type="term" value="F:metal ion binding"/>
    <property type="evidence" value="ECO:0007669"/>
    <property type="project" value="UniProtKB-KW"/>
</dbReference>
<dbReference type="Proteomes" id="UP000636709">
    <property type="component" value="Unassembled WGS sequence"/>
</dbReference>
<evidence type="ECO:0000313" key="9">
    <source>
        <dbReference type="EMBL" id="KAF8666111.1"/>
    </source>
</evidence>
<keyword evidence="7" id="KW-0408">Iron</keyword>
<evidence type="ECO:0000259" key="8">
    <source>
        <dbReference type="PROSITE" id="PS51471"/>
    </source>
</evidence>
<dbReference type="OrthoDB" id="288590at2759"/>
<accession>A0A835AWD9</accession>
<evidence type="ECO:0000313" key="10">
    <source>
        <dbReference type="Proteomes" id="UP000636709"/>
    </source>
</evidence>
<keyword evidence="2 7" id="KW-0479">Metal-binding</keyword>
<organism evidence="9 10">
    <name type="scientific">Digitaria exilis</name>
    <dbReference type="NCBI Taxonomy" id="1010633"/>
    <lineage>
        <taxon>Eukaryota</taxon>
        <taxon>Viridiplantae</taxon>
        <taxon>Streptophyta</taxon>
        <taxon>Embryophyta</taxon>
        <taxon>Tracheophyta</taxon>
        <taxon>Spermatophyta</taxon>
        <taxon>Magnoliopsida</taxon>
        <taxon>Liliopsida</taxon>
        <taxon>Poales</taxon>
        <taxon>Poaceae</taxon>
        <taxon>PACMAD clade</taxon>
        <taxon>Panicoideae</taxon>
        <taxon>Panicodae</taxon>
        <taxon>Paniceae</taxon>
        <taxon>Anthephorinae</taxon>
        <taxon>Digitaria</taxon>
    </lineage>
</organism>
<protein>
    <recommendedName>
        <fullName evidence="5">2-oxoglutarate-dependent dioxygenase DAO</fullName>
    </recommendedName>
    <alternativeName>
        <fullName evidence="6">Protein DIOXYGENASE FOR AUXIN OXIDATION</fullName>
    </alternativeName>
</protein>
<dbReference type="InterPro" id="IPR005123">
    <property type="entry name" value="Oxoglu/Fe-dep_dioxygenase_dom"/>
</dbReference>
<dbReference type="GO" id="GO:0051213">
    <property type="term" value="F:dioxygenase activity"/>
    <property type="evidence" value="ECO:0007669"/>
    <property type="project" value="UniProtKB-KW"/>
</dbReference>
<dbReference type="AlphaFoldDB" id="A0A835AWD9"/>
<evidence type="ECO:0000256" key="3">
    <source>
        <dbReference type="ARBA" id="ARBA00022964"/>
    </source>
</evidence>
<dbReference type="PANTHER" id="PTHR47990">
    <property type="entry name" value="2-OXOGLUTARATE (2OG) AND FE(II)-DEPENDENT OXYGENASE SUPERFAMILY PROTEIN-RELATED"/>
    <property type="match status" value="1"/>
</dbReference>
<dbReference type="InterPro" id="IPR044861">
    <property type="entry name" value="IPNS-like_FE2OG_OXY"/>
</dbReference>
<dbReference type="SUPFAM" id="SSF51197">
    <property type="entry name" value="Clavaminate synthase-like"/>
    <property type="match status" value="1"/>
</dbReference>
<reference evidence="9" key="1">
    <citation type="submission" date="2020-07" db="EMBL/GenBank/DDBJ databases">
        <title>Genome sequence and genetic diversity analysis of an under-domesticated orphan crop, white fonio (Digitaria exilis).</title>
        <authorList>
            <person name="Bennetzen J.L."/>
            <person name="Chen S."/>
            <person name="Ma X."/>
            <person name="Wang X."/>
            <person name="Yssel A.E.J."/>
            <person name="Chaluvadi S.R."/>
            <person name="Johnson M."/>
            <person name="Gangashetty P."/>
            <person name="Hamidou F."/>
            <person name="Sanogo M.D."/>
            <person name="Zwaenepoel A."/>
            <person name="Wallace J."/>
            <person name="Van De Peer Y."/>
            <person name="Van Deynze A."/>
        </authorList>
    </citation>
    <scope>NUCLEOTIDE SEQUENCE</scope>
    <source>
        <tissue evidence="9">Leaves</tissue>
    </source>
</reference>
<evidence type="ECO:0000256" key="7">
    <source>
        <dbReference type="RuleBase" id="RU003682"/>
    </source>
</evidence>
<dbReference type="InterPro" id="IPR027443">
    <property type="entry name" value="IPNS-like_sf"/>
</dbReference>